<dbReference type="Gene3D" id="1.10.150.130">
    <property type="match status" value="1"/>
</dbReference>
<organism evidence="14 15">
    <name type="scientific">Candidatus Gallionella acididurans</name>
    <dbReference type="NCBI Taxonomy" id="1796491"/>
    <lineage>
        <taxon>Bacteria</taxon>
        <taxon>Pseudomonadati</taxon>
        <taxon>Pseudomonadota</taxon>
        <taxon>Betaproteobacteria</taxon>
        <taxon>Nitrosomonadales</taxon>
        <taxon>Gallionellaceae</taxon>
        <taxon>Gallionella</taxon>
    </lineage>
</organism>
<comment type="subunit">
    <text evidence="10">Forms a cyclic heterotetrameric complex composed of two molecules of XerC and two molecules of XerD.</text>
</comment>
<feature type="domain" description="Core-binding (CB)" evidence="13">
    <location>
        <begin position="15"/>
        <end position="98"/>
    </location>
</feature>
<dbReference type="GO" id="GO:0003677">
    <property type="term" value="F:DNA binding"/>
    <property type="evidence" value="ECO:0007669"/>
    <property type="project" value="UniProtKB-UniRule"/>
</dbReference>
<evidence type="ECO:0000259" key="12">
    <source>
        <dbReference type="PROSITE" id="PS51898"/>
    </source>
</evidence>
<dbReference type="InterPro" id="IPR011010">
    <property type="entry name" value="DNA_brk_join_enz"/>
</dbReference>
<protein>
    <recommendedName>
        <fullName evidence="10 11">Tyrosine recombinase XerC</fullName>
    </recommendedName>
</protein>
<dbReference type="Proteomes" id="UP000070578">
    <property type="component" value="Unassembled WGS sequence"/>
</dbReference>
<evidence type="ECO:0000313" key="15">
    <source>
        <dbReference type="Proteomes" id="UP000070578"/>
    </source>
</evidence>
<evidence type="ECO:0000256" key="7">
    <source>
        <dbReference type="ARBA" id="ARBA00023125"/>
    </source>
</evidence>
<evidence type="ECO:0000256" key="2">
    <source>
        <dbReference type="ARBA" id="ARBA00006657"/>
    </source>
</evidence>
<comment type="function">
    <text evidence="10">Site-specific tyrosine recombinase, which acts by catalyzing the cutting and rejoining of the recombining DNA molecules. The XerC-XerD complex is essential to convert dimers of the bacterial chromosome into monomers to permit their segregation at cell division. It also contributes to the segregational stability of plasmids.</text>
</comment>
<name>A0A139BT69_9PROT</name>
<feature type="active site" evidence="10">
    <location>
        <position position="158"/>
    </location>
</feature>
<dbReference type="Pfam" id="PF00589">
    <property type="entry name" value="Phage_integrase"/>
    <property type="match status" value="1"/>
</dbReference>
<keyword evidence="9 10" id="KW-0131">Cell cycle</keyword>
<keyword evidence="4 10" id="KW-0132">Cell division</keyword>
<dbReference type="GO" id="GO:0005737">
    <property type="term" value="C:cytoplasm"/>
    <property type="evidence" value="ECO:0007669"/>
    <property type="project" value="UniProtKB-SubCell"/>
</dbReference>
<accession>A0A139BT69</accession>
<dbReference type="InterPro" id="IPR023009">
    <property type="entry name" value="Tyrosine_recombinase_XerC/XerD"/>
</dbReference>
<dbReference type="GO" id="GO:0007059">
    <property type="term" value="P:chromosome segregation"/>
    <property type="evidence" value="ECO:0007669"/>
    <property type="project" value="UniProtKB-UniRule"/>
</dbReference>
<keyword evidence="8 10" id="KW-0233">DNA recombination</keyword>
<dbReference type="EMBL" id="LSLI01000039">
    <property type="protein sequence ID" value="KXS32167.1"/>
    <property type="molecule type" value="Genomic_DNA"/>
</dbReference>
<dbReference type="PATRIC" id="fig|1796491.3.peg.1855"/>
<dbReference type="PROSITE" id="PS51900">
    <property type="entry name" value="CB"/>
    <property type="match status" value="1"/>
</dbReference>
<dbReference type="InterPro" id="IPR011931">
    <property type="entry name" value="Recomb_XerC"/>
</dbReference>
<dbReference type="GO" id="GO:0006313">
    <property type="term" value="P:DNA transposition"/>
    <property type="evidence" value="ECO:0007669"/>
    <property type="project" value="UniProtKB-UniRule"/>
</dbReference>
<feature type="active site" evidence="10">
    <location>
        <position position="256"/>
    </location>
</feature>
<evidence type="ECO:0000256" key="11">
    <source>
        <dbReference type="NCBIfam" id="TIGR02224"/>
    </source>
</evidence>
<dbReference type="PROSITE" id="PS51898">
    <property type="entry name" value="TYR_RECOMBINASE"/>
    <property type="match status" value="1"/>
</dbReference>
<dbReference type="AlphaFoldDB" id="A0A139BT69"/>
<dbReference type="Pfam" id="PF02899">
    <property type="entry name" value="Phage_int_SAM_1"/>
    <property type="match status" value="1"/>
</dbReference>
<dbReference type="GO" id="GO:0051301">
    <property type="term" value="P:cell division"/>
    <property type="evidence" value="ECO:0007669"/>
    <property type="project" value="UniProtKB-UniRule"/>
</dbReference>
<dbReference type="InterPro" id="IPR004107">
    <property type="entry name" value="Integrase_SAM-like_N"/>
</dbReference>
<feature type="active site" evidence="10">
    <location>
        <position position="279"/>
    </location>
</feature>
<evidence type="ECO:0000256" key="3">
    <source>
        <dbReference type="ARBA" id="ARBA00022490"/>
    </source>
</evidence>
<dbReference type="HAMAP" id="MF_01808">
    <property type="entry name" value="Recomb_XerC_XerD"/>
    <property type="match status" value="1"/>
</dbReference>
<sequence length="316" mass="35151">MTDAVPTIVSGGVEGPNGKFLQGYLAWLRNEKQYSELTAENYARDLAHLFELTAATPLADLRIHHIRRYIAQLHGRGLGGRSLARMLSAWRGFFTYLMRDHGLADNPCVGLRAPKSAKTLPQALSPDEAARMVDLPTDTTEAVRDKAMFELFYSSGLRLAELVSLDLEPMRADIGSGEVRVTGKGSKTRIVPLGRFAVAALQAWLMVRDQLAKADEIALFVGQRGSRISPRVVQLRMKQWGIKQGITSNVHPHLLRHSFATHVLQSSGDLRAVQEMLGHASISTTQVYTHLDFQYLSKIYDAAHPRAKKKNKEKTK</sequence>
<evidence type="ECO:0000256" key="10">
    <source>
        <dbReference type="HAMAP-Rule" id="MF_01808"/>
    </source>
</evidence>
<feature type="active site" description="O-(3'-phospho-DNA)-tyrosine intermediate" evidence="10">
    <location>
        <position position="288"/>
    </location>
</feature>
<keyword evidence="7 10" id="KW-0238">DNA-binding</keyword>
<gene>
    <name evidence="10" type="primary">xerC</name>
    <name evidence="14" type="ORF">AWT59_1693</name>
</gene>
<evidence type="ECO:0000313" key="14">
    <source>
        <dbReference type="EMBL" id="KXS32167.1"/>
    </source>
</evidence>
<keyword evidence="3 10" id="KW-0963">Cytoplasm</keyword>
<evidence type="ECO:0000259" key="13">
    <source>
        <dbReference type="PROSITE" id="PS51900"/>
    </source>
</evidence>
<keyword evidence="5 10" id="KW-0159">Chromosome partition</keyword>
<comment type="caution">
    <text evidence="14">The sequence shown here is derived from an EMBL/GenBank/DDBJ whole genome shotgun (WGS) entry which is preliminary data.</text>
</comment>
<evidence type="ECO:0000256" key="4">
    <source>
        <dbReference type="ARBA" id="ARBA00022618"/>
    </source>
</evidence>
<evidence type="ECO:0000256" key="6">
    <source>
        <dbReference type="ARBA" id="ARBA00022908"/>
    </source>
</evidence>
<comment type="similarity">
    <text evidence="2 10">Belongs to the 'phage' integrase family. XerC subfamily.</text>
</comment>
<dbReference type="InterPro" id="IPR050090">
    <property type="entry name" value="Tyrosine_recombinase_XerCD"/>
</dbReference>
<dbReference type="SUPFAM" id="SSF56349">
    <property type="entry name" value="DNA breaking-rejoining enzymes"/>
    <property type="match status" value="1"/>
</dbReference>
<evidence type="ECO:0000256" key="8">
    <source>
        <dbReference type="ARBA" id="ARBA00023172"/>
    </source>
</evidence>
<feature type="active site" evidence="10">
    <location>
        <position position="184"/>
    </location>
</feature>
<dbReference type="InterPro" id="IPR013762">
    <property type="entry name" value="Integrase-like_cat_sf"/>
</dbReference>
<reference evidence="14 15" key="1">
    <citation type="submission" date="2016-02" db="EMBL/GenBank/DDBJ databases">
        <authorList>
            <person name="Wen L."/>
            <person name="He K."/>
            <person name="Yang H."/>
        </authorList>
    </citation>
    <scope>NUCLEOTIDE SEQUENCE [LARGE SCALE GENOMIC DNA]</scope>
    <source>
        <strain evidence="14">ShG14-8</strain>
    </source>
</reference>
<keyword evidence="6 10" id="KW-0229">DNA integration</keyword>
<dbReference type="PANTHER" id="PTHR30349">
    <property type="entry name" value="PHAGE INTEGRASE-RELATED"/>
    <property type="match status" value="1"/>
</dbReference>
<reference evidence="14 15" key="2">
    <citation type="submission" date="2016-03" db="EMBL/GenBank/DDBJ databases">
        <title>New uncultured bacterium of the family Gallionellaceae from acid mine drainage: description and reconstruction of genome based on metagenomic analysis of microbial community.</title>
        <authorList>
            <person name="Kadnikov V."/>
            <person name="Ivasenko D."/>
            <person name="Beletsky A."/>
            <person name="Mardanov A."/>
            <person name="Danilova E."/>
            <person name="Pimenov N."/>
            <person name="Karnachuk O."/>
            <person name="Ravin N."/>
        </authorList>
    </citation>
    <scope>NUCLEOTIDE SEQUENCE [LARGE SCALE GENOMIC DNA]</scope>
    <source>
        <strain evidence="14">ShG14-8</strain>
    </source>
</reference>
<dbReference type="CDD" id="cd00798">
    <property type="entry name" value="INT_XerDC_C"/>
    <property type="match status" value="1"/>
</dbReference>
<dbReference type="InterPro" id="IPR010998">
    <property type="entry name" value="Integrase_recombinase_N"/>
</dbReference>
<dbReference type="Gene3D" id="1.10.443.10">
    <property type="entry name" value="Intergrase catalytic core"/>
    <property type="match status" value="1"/>
</dbReference>
<dbReference type="PANTHER" id="PTHR30349:SF81">
    <property type="entry name" value="TYROSINE RECOMBINASE XERC"/>
    <property type="match status" value="1"/>
</dbReference>
<dbReference type="GO" id="GO:0009037">
    <property type="term" value="F:tyrosine-based site-specific recombinase activity"/>
    <property type="evidence" value="ECO:0007669"/>
    <property type="project" value="UniProtKB-UniRule"/>
</dbReference>
<proteinExistence type="inferred from homology"/>
<comment type="subcellular location">
    <subcellularLocation>
        <location evidence="1 10">Cytoplasm</location>
    </subcellularLocation>
</comment>
<dbReference type="InterPro" id="IPR044068">
    <property type="entry name" value="CB"/>
</dbReference>
<evidence type="ECO:0000256" key="5">
    <source>
        <dbReference type="ARBA" id="ARBA00022829"/>
    </source>
</evidence>
<dbReference type="InterPro" id="IPR002104">
    <property type="entry name" value="Integrase_catalytic"/>
</dbReference>
<feature type="active site" evidence="10">
    <location>
        <position position="253"/>
    </location>
</feature>
<evidence type="ECO:0000256" key="1">
    <source>
        <dbReference type="ARBA" id="ARBA00004496"/>
    </source>
</evidence>
<dbReference type="NCBIfam" id="TIGR02224">
    <property type="entry name" value="recomb_XerC"/>
    <property type="match status" value="1"/>
</dbReference>
<evidence type="ECO:0000256" key="9">
    <source>
        <dbReference type="ARBA" id="ARBA00023306"/>
    </source>
</evidence>
<feature type="domain" description="Tyr recombinase" evidence="12">
    <location>
        <begin position="119"/>
        <end position="301"/>
    </location>
</feature>